<dbReference type="Proteomes" id="UP000241229">
    <property type="component" value="Unassembled WGS sequence"/>
</dbReference>
<evidence type="ECO:0000313" key="3">
    <source>
        <dbReference type="EMBL" id="PSJ65360.1"/>
    </source>
</evidence>
<feature type="domain" description="Glycosyltransferase 2-like" evidence="2">
    <location>
        <begin position="864"/>
        <end position="977"/>
    </location>
</feature>
<dbReference type="SMART" id="SM00028">
    <property type="entry name" value="TPR"/>
    <property type="match status" value="4"/>
</dbReference>
<keyword evidence="1" id="KW-0802">TPR repeat</keyword>
<dbReference type="GO" id="GO:0016758">
    <property type="term" value="F:hexosyltransferase activity"/>
    <property type="evidence" value="ECO:0007669"/>
    <property type="project" value="UniProtKB-ARBA"/>
</dbReference>
<evidence type="ECO:0000259" key="2">
    <source>
        <dbReference type="Pfam" id="PF00535"/>
    </source>
</evidence>
<dbReference type="InterPro" id="IPR019734">
    <property type="entry name" value="TPR_rpt"/>
</dbReference>
<proteinExistence type="predicted"/>
<dbReference type="InterPro" id="IPR029044">
    <property type="entry name" value="Nucleotide-diphossugar_trans"/>
</dbReference>
<protein>
    <recommendedName>
        <fullName evidence="2">Glycosyltransferase 2-like domain-containing protein</fullName>
    </recommendedName>
</protein>
<keyword evidence="4" id="KW-1185">Reference proteome</keyword>
<feature type="repeat" description="TPR" evidence="1">
    <location>
        <begin position="541"/>
        <end position="574"/>
    </location>
</feature>
<evidence type="ECO:0000313" key="4">
    <source>
        <dbReference type="Proteomes" id="UP000241229"/>
    </source>
</evidence>
<dbReference type="PROSITE" id="PS50005">
    <property type="entry name" value="TPR"/>
    <property type="match status" value="1"/>
</dbReference>
<dbReference type="PANTHER" id="PTHR22916">
    <property type="entry name" value="GLYCOSYLTRANSFERASE"/>
    <property type="match status" value="1"/>
</dbReference>
<dbReference type="Gene3D" id="3.90.550.10">
    <property type="entry name" value="Spore Coat Polysaccharide Biosynthesis Protein SpsA, Chain A"/>
    <property type="match status" value="1"/>
</dbReference>
<dbReference type="SUPFAM" id="SSF48452">
    <property type="entry name" value="TPR-like"/>
    <property type="match status" value="2"/>
</dbReference>
<accession>A0A2P7SSA0</accession>
<dbReference type="Pfam" id="PF13432">
    <property type="entry name" value="TPR_16"/>
    <property type="match status" value="1"/>
</dbReference>
<dbReference type="SUPFAM" id="SSF53448">
    <property type="entry name" value="Nucleotide-diphospho-sugar transferases"/>
    <property type="match status" value="1"/>
</dbReference>
<dbReference type="Pfam" id="PF14559">
    <property type="entry name" value="TPR_19"/>
    <property type="match status" value="1"/>
</dbReference>
<reference evidence="3 4" key="1">
    <citation type="submission" date="2018-03" db="EMBL/GenBank/DDBJ databases">
        <title>The draft genome of Mesorhizobium sp. 6GN-30.</title>
        <authorList>
            <person name="Liu L."/>
            <person name="Li L."/>
            <person name="Wang T."/>
            <person name="Zhang X."/>
            <person name="Liang L."/>
        </authorList>
    </citation>
    <scope>NUCLEOTIDE SEQUENCE [LARGE SCALE GENOMIC DNA]</scope>
    <source>
        <strain evidence="3 4">6GN30</strain>
    </source>
</reference>
<dbReference type="PANTHER" id="PTHR22916:SF3">
    <property type="entry name" value="UDP-GLCNAC:BETAGAL BETA-1,3-N-ACETYLGLUCOSAMINYLTRANSFERASE-LIKE PROTEIN 1"/>
    <property type="match status" value="1"/>
</dbReference>
<dbReference type="AlphaFoldDB" id="A0A2P7SSA0"/>
<dbReference type="CDD" id="cd00761">
    <property type="entry name" value="Glyco_tranf_GTA_type"/>
    <property type="match status" value="1"/>
</dbReference>
<sequence length="1120" mass="122901">MTSDQSPLPAADVVQEAAAVAPVDAAVVRGIFRMLTGDEDFASGDSGGVRNYAASVQSALLSEQFADNILRPLRAGLIVEGGDASPDPSMLERVAVVLAQGPEHHRAVHSAKNWHDAVVNCLAEPRFVDAFLPAGVADTYHAYVADALKAFAAGAGGGKVGFNGTTVEIEEHYRVIVRSDSPLPSGQLFAHLHLKWTEGELALHAPFASDADGRKTAKITVPLFWQGARTISGSLMIGPLPPRTAAADDKTEGFAPAIPIWLSWSEQDIREVQLGVERQLQRARFLANRARYAEAFDLLRQVLSAHPDLPDAQALYISLLAHSGELESAWSHLATLPEMVAGSTEIMSLTARLLLARGDLDAASRKFEALPAGEIAVGALAALAAVARQAPELQLTSRGEQPGGLVVPEWILTQLRDYFLGRSLTGISEVPLGAAPAELRPGIARLIVDSLIAGFASEAVLQRTASRFDREGLINLVDIIEQARRRQQTHTVLPILAVLAPQRINQIDLLVLAAKRLSAAGRWSDSLPFVDEAVRREPNNFEVLDLAGNVNRQLDRPEVAISSYERALAIKPNHTSLMDRLSALENGLRRRDPLRKRSSAQDLIKRYVDARRAALFRNATDRATRFAYGRALTMSGELEDAANVYEKLVTQYPDFVEARRELLRIAQLQEDHTSVLRWGETLVDSTFDEKVVVALVKALRGTGRVEEAIERLRANFDKGGIHLKREYVRSLFVVADFRQAAEVADGLLGLYPSDLELRLLAAAAHLETGDTVKAAYHAHIANHDGGMLRFPLEMPLFLYAVSRKAGDEERALRALNPMFAQFGAQAIGVDPRYGDDLFDQLVGTGIYPEGAPSPAHTFEGPLVSVVMTTYNAAAYVQTAVRSILQQSYRNIELIIVDDCSSDSTPDVLRELERRDPRVRVILKSTNDGTYVSKNTGLLQAHGQFIALQDSDDWSHPDRLARSMAVLLTRPDLVGLTTDWLRMTTDGNVVIKAGGQISHLCCISLVFRREAMEKVGFFDSVRIAADLEFIQRLGLAYGTQAIPRLRWPLLLGRARSDSLTASEEFGLTRFGFSEPRQRYHEKSKLFHSEIQRGDRPYMPFPLAARKFEADQIILPSRASAA</sequence>
<gene>
    <name evidence="3" type="ORF">C7I84_03180</name>
</gene>
<organism evidence="3 4">
    <name type="scientific">Kumtagia ephedrae</name>
    <dbReference type="NCBI Taxonomy" id="2116701"/>
    <lineage>
        <taxon>Bacteria</taxon>
        <taxon>Pseudomonadati</taxon>
        <taxon>Pseudomonadota</taxon>
        <taxon>Alphaproteobacteria</taxon>
        <taxon>Hyphomicrobiales</taxon>
        <taxon>Phyllobacteriaceae</taxon>
        <taxon>Kumtagia</taxon>
    </lineage>
</organism>
<dbReference type="InterPro" id="IPR001173">
    <property type="entry name" value="Glyco_trans_2-like"/>
</dbReference>
<dbReference type="InterPro" id="IPR011990">
    <property type="entry name" value="TPR-like_helical_dom_sf"/>
</dbReference>
<dbReference type="Pfam" id="PF00535">
    <property type="entry name" value="Glycos_transf_2"/>
    <property type="match status" value="1"/>
</dbReference>
<name>A0A2P7SSA0_9HYPH</name>
<comment type="caution">
    <text evidence="3">The sequence shown here is derived from an EMBL/GenBank/DDBJ whole genome shotgun (WGS) entry which is preliminary data.</text>
</comment>
<dbReference type="EMBL" id="PXYK01000002">
    <property type="protein sequence ID" value="PSJ65360.1"/>
    <property type="molecule type" value="Genomic_DNA"/>
</dbReference>
<evidence type="ECO:0000256" key="1">
    <source>
        <dbReference type="PROSITE-ProRule" id="PRU00339"/>
    </source>
</evidence>
<dbReference type="Gene3D" id="1.25.40.10">
    <property type="entry name" value="Tetratricopeptide repeat domain"/>
    <property type="match status" value="2"/>
</dbReference>